<accession>A0ABT8SXH9</accession>
<proteinExistence type="predicted"/>
<organism evidence="2 3">
    <name type="scientific">Rhizobium oryzicola</name>
    <dbReference type="NCBI Taxonomy" id="1232668"/>
    <lineage>
        <taxon>Bacteria</taxon>
        <taxon>Pseudomonadati</taxon>
        <taxon>Pseudomonadota</taxon>
        <taxon>Alphaproteobacteria</taxon>
        <taxon>Hyphomicrobiales</taxon>
        <taxon>Rhizobiaceae</taxon>
        <taxon>Rhizobium/Agrobacterium group</taxon>
        <taxon>Rhizobium</taxon>
    </lineage>
</organism>
<feature type="transmembrane region" description="Helical" evidence="1">
    <location>
        <begin position="130"/>
        <end position="147"/>
    </location>
</feature>
<dbReference type="EMBL" id="JAUKWQ010000003">
    <property type="protein sequence ID" value="MDO1582889.1"/>
    <property type="molecule type" value="Genomic_DNA"/>
</dbReference>
<evidence type="ECO:0000313" key="2">
    <source>
        <dbReference type="EMBL" id="MDO1582889.1"/>
    </source>
</evidence>
<feature type="transmembrane region" description="Helical" evidence="1">
    <location>
        <begin position="153"/>
        <end position="174"/>
    </location>
</feature>
<dbReference type="RefSeq" id="WP_302077053.1">
    <property type="nucleotide sequence ID" value="NZ_JAUKWQ010000003.1"/>
</dbReference>
<protein>
    <recommendedName>
        <fullName evidence="4">DUF4013 domain-containing protein</fullName>
    </recommendedName>
</protein>
<dbReference type="Proteomes" id="UP001169006">
    <property type="component" value="Unassembled WGS sequence"/>
</dbReference>
<keyword evidence="1" id="KW-0472">Membrane</keyword>
<reference evidence="2" key="2">
    <citation type="submission" date="2023-07" db="EMBL/GenBank/DDBJ databases">
        <authorList>
            <person name="Sun H."/>
        </authorList>
    </citation>
    <scope>NUCLEOTIDE SEQUENCE</scope>
    <source>
        <strain evidence="2">05753</strain>
    </source>
</reference>
<feature type="transmembrane region" description="Helical" evidence="1">
    <location>
        <begin position="46"/>
        <end position="68"/>
    </location>
</feature>
<gene>
    <name evidence="2" type="ORF">Q2T52_12425</name>
</gene>
<keyword evidence="3" id="KW-1185">Reference proteome</keyword>
<reference evidence="2" key="1">
    <citation type="journal article" date="2015" name="Int. J. Syst. Evol. Microbiol.">
        <title>Rhizobium oryzicola sp. nov., potential plant-growth-promoting endophytic bacteria isolated from rice roots.</title>
        <authorList>
            <person name="Zhang X.X."/>
            <person name="Gao J.S."/>
            <person name="Cao Y.H."/>
            <person name="Sheirdil R.A."/>
            <person name="Wang X.C."/>
            <person name="Zhang L."/>
        </authorList>
    </citation>
    <scope>NUCLEOTIDE SEQUENCE</scope>
    <source>
        <strain evidence="2">05753</strain>
    </source>
</reference>
<comment type="caution">
    <text evidence="2">The sequence shown here is derived from an EMBL/GenBank/DDBJ whole genome shotgun (WGS) entry which is preliminary data.</text>
</comment>
<keyword evidence="1" id="KW-0812">Transmembrane</keyword>
<evidence type="ECO:0000256" key="1">
    <source>
        <dbReference type="SAM" id="Phobius"/>
    </source>
</evidence>
<feature type="transmembrane region" description="Helical" evidence="1">
    <location>
        <begin position="6"/>
        <end position="25"/>
    </location>
</feature>
<keyword evidence="1" id="KW-1133">Transmembrane helix</keyword>
<evidence type="ECO:0000313" key="3">
    <source>
        <dbReference type="Proteomes" id="UP001169006"/>
    </source>
</evidence>
<name>A0ABT8SXH9_9HYPH</name>
<feature type="transmembrane region" description="Helical" evidence="1">
    <location>
        <begin position="74"/>
        <end position="96"/>
    </location>
</feature>
<evidence type="ECO:0008006" key="4">
    <source>
        <dbReference type="Google" id="ProtNLM"/>
    </source>
</evidence>
<sequence>MTSVALSLASMQLAALCALFTALSYEVDLWRMVKSRRRKVLEANSLGALISVPWLLIALALVCAALWLPVSAGLAVAGFYLLLMGWLTGLGLAQLYKIISFLTWLKTYGSLMGRRDVPTVQDLVRERHSLSLMIGYYLAVFGGALALGLGLTLLFRVAAGVQLLMVIGLVLEFIRARRLFYVPEHLRVRAGHSHQQLQST</sequence>